<dbReference type="AlphaFoldDB" id="A0AA39QW05"/>
<evidence type="ECO:0000313" key="2">
    <source>
        <dbReference type="Proteomes" id="UP001166286"/>
    </source>
</evidence>
<dbReference type="GO" id="GO:0008757">
    <property type="term" value="F:S-adenosylmethionine-dependent methyltransferase activity"/>
    <property type="evidence" value="ECO:0007669"/>
    <property type="project" value="UniProtKB-ARBA"/>
</dbReference>
<organism evidence="1 2">
    <name type="scientific">Cladonia borealis</name>
    <dbReference type="NCBI Taxonomy" id="184061"/>
    <lineage>
        <taxon>Eukaryota</taxon>
        <taxon>Fungi</taxon>
        <taxon>Dikarya</taxon>
        <taxon>Ascomycota</taxon>
        <taxon>Pezizomycotina</taxon>
        <taxon>Lecanoromycetes</taxon>
        <taxon>OSLEUM clade</taxon>
        <taxon>Lecanoromycetidae</taxon>
        <taxon>Lecanorales</taxon>
        <taxon>Lecanorineae</taxon>
        <taxon>Cladoniaceae</taxon>
        <taxon>Cladonia</taxon>
    </lineage>
</organism>
<comment type="caution">
    <text evidence="1">The sequence shown here is derived from an EMBL/GenBank/DDBJ whole genome shotgun (WGS) entry which is preliminary data.</text>
</comment>
<protein>
    <recommendedName>
        <fullName evidence="3">Nicotinamide N-methyltransferase</fullName>
    </recommendedName>
</protein>
<dbReference type="InterPro" id="IPR019410">
    <property type="entry name" value="Methyltransf_16"/>
</dbReference>
<dbReference type="CDD" id="cd02440">
    <property type="entry name" value="AdoMet_MTases"/>
    <property type="match status" value="1"/>
</dbReference>
<dbReference type="EMBL" id="JAFEKC020000017">
    <property type="protein sequence ID" value="KAK0510205.1"/>
    <property type="molecule type" value="Genomic_DNA"/>
</dbReference>
<name>A0AA39QW05_9LECA</name>
<proteinExistence type="predicted"/>
<dbReference type="SUPFAM" id="SSF53335">
    <property type="entry name" value="S-adenosyl-L-methionine-dependent methyltransferases"/>
    <property type="match status" value="1"/>
</dbReference>
<evidence type="ECO:0008006" key="3">
    <source>
        <dbReference type="Google" id="ProtNLM"/>
    </source>
</evidence>
<dbReference type="PANTHER" id="PTHR14614">
    <property type="entry name" value="HEPATOCELLULAR CARCINOMA-ASSOCIATED ANTIGEN"/>
    <property type="match status" value="1"/>
</dbReference>
<dbReference type="PANTHER" id="PTHR14614:SF104">
    <property type="entry name" value="N-METHYLTRANSFERASE, PUTATIVE (AFU_ORTHOLOGUE AFUA_1G17750)-RELATED"/>
    <property type="match status" value="1"/>
</dbReference>
<dbReference type="Gene3D" id="3.40.50.150">
    <property type="entry name" value="Vaccinia Virus protein VP39"/>
    <property type="match status" value="1"/>
</dbReference>
<accession>A0AA39QW05</accession>
<dbReference type="Pfam" id="PF10294">
    <property type="entry name" value="Methyltransf_16"/>
    <property type="match status" value="1"/>
</dbReference>
<gene>
    <name evidence="1" type="ORF">JMJ35_007599</name>
</gene>
<dbReference type="Proteomes" id="UP001166286">
    <property type="component" value="Unassembled WGS sequence"/>
</dbReference>
<keyword evidence="2" id="KW-1185">Reference proteome</keyword>
<dbReference type="InterPro" id="IPR029063">
    <property type="entry name" value="SAM-dependent_MTases_sf"/>
</dbReference>
<reference evidence="1" key="1">
    <citation type="submission" date="2023-03" db="EMBL/GenBank/DDBJ databases">
        <title>Complete genome of Cladonia borealis.</title>
        <authorList>
            <person name="Park H."/>
        </authorList>
    </citation>
    <scope>NUCLEOTIDE SEQUENCE</scope>
    <source>
        <strain evidence="1">ANT050790</strain>
    </source>
</reference>
<sequence>MLTFLIRTPEVPVETAEDVYSNAVGLLFPDNLRTFHGDPGSHVTYLSKRFGDIELRLADPLNEEDRTLFAHYIWNSGIQMAEFISQANDPSKTERDLKWNVEGETILELGAGTGIVGITSALAGGEEVILSDYPSQKILSTLKINVDKNVPENLRYPKKVGVQGHEWGVLTDEFSRSYAGHFTRVLCADCLWMDGNHYGLAQSITHFLSDKEEARAWVIAGFHTGRAKLVTFFDTTSQAGLEIETIWERDADGNERDWDREREDKERNRWLVIAILKHGRESGKMSDAEKQQQYYASILMQKSNRHT</sequence>
<dbReference type="GO" id="GO:0005737">
    <property type="term" value="C:cytoplasm"/>
    <property type="evidence" value="ECO:0007669"/>
    <property type="project" value="TreeGrafter"/>
</dbReference>
<evidence type="ECO:0000313" key="1">
    <source>
        <dbReference type="EMBL" id="KAK0510205.1"/>
    </source>
</evidence>